<name>A0AAD4KFR8_9EURO</name>
<reference evidence="2" key="1">
    <citation type="submission" date="2021-12" db="EMBL/GenBank/DDBJ databases">
        <title>Convergent genome expansion in fungi linked to evolution of root-endophyte symbiosis.</title>
        <authorList>
            <consortium name="DOE Joint Genome Institute"/>
            <person name="Ke Y.-H."/>
            <person name="Bonito G."/>
            <person name="Liao H.-L."/>
            <person name="Looney B."/>
            <person name="Rojas-Flechas A."/>
            <person name="Nash J."/>
            <person name="Hameed K."/>
            <person name="Schadt C."/>
            <person name="Martin F."/>
            <person name="Crous P.W."/>
            <person name="Miettinen O."/>
            <person name="Magnuson J.K."/>
            <person name="Labbe J."/>
            <person name="Jacobson D."/>
            <person name="Doktycz M.J."/>
            <person name="Veneault-Fourrey C."/>
            <person name="Kuo A."/>
            <person name="Mondo S."/>
            <person name="Calhoun S."/>
            <person name="Riley R."/>
            <person name="Ohm R."/>
            <person name="LaButti K."/>
            <person name="Andreopoulos B."/>
            <person name="Pangilinan J."/>
            <person name="Nolan M."/>
            <person name="Tritt A."/>
            <person name="Clum A."/>
            <person name="Lipzen A."/>
            <person name="Daum C."/>
            <person name="Barry K."/>
            <person name="Grigoriev I.V."/>
            <person name="Vilgalys R."/>
        </authorList>
    </citation>
    <scope>NUCLEOTIDE SEQUENCE</scope>
    <source>
        <strain evidence="2">PMI_201</strain>
    </source>
</reference>
<accession>A0AAD4KFR8</accession>
<dbReference type="RefSeq" id="XP_046067395.1">
    <property type="nucleotide sequence ID" value="XM_046221042.1"/>
</dbReference>
<dbReference type="GeneID" id="70251329"/>
<comment type="caution">
    <text evidence="2">The sequence shown here is derived from an EMBL/GenBank/DDBJ whole genome shotgun (WGS) entry which is preliminary data.</text>
</comment>
<evidence type="ECO:0000256" key="1">
    <source>
        <dbReference type="SAM" id="MobiDB-lite"/>
    </source>
</evidence>
<evidence type="ECO:0000313" key="3">
    <source>
        <dbReference type="Proteomes" id="UP001201262"/>
    </source>
</evidence>
<dbReference type="EMBL" id="JAJTJA010000012">
    <property type="protein sequence ID" value="KAH8691303.1"/>
    <property type="molecule type" value="Genomic_DNA"/>
</dbReference>
<proteinExistence type="predicted"/>
<gene>
    <name evidence="2" type="ORF">BGW36DRAFT_431855</name>
</gene>
<protein>
    <submittedName>
        <fullName evidence="2">Uncharacterized protein</fullName>
    </submittedName>
</protein>
<dbReference type="AlphaFoldDB" id="A0AAD4KFR8"/>
<evidence type="ECO:0000313" key="2">
    <source>
        <dbReference type="EMBL" id="KAH8691303.1"/>
    </source>
</evidence>
<feature type="region of interest" description="Disordered" evidence="1">
    <location>
        <begin position="564"/>
        <end position="601"/>
    </location>
</feature>
<keyword evidence="3" id="KW-1185">Reference proteome</keyword>
<organism evidence="2 3">
    <name type="scientific">Talaromyces proteolyticus</name>
    <dbReference type="NCBI Taxonomy" id="1131652"/>
    <lineage>
        <taxon>Eukaryota</taxon>
        <taxon>Fungi</taxon>
        <taxon>Dikarya</taxon>
        <taxon>Ascomycota</taxon>
        <taxon>Pezizomycotina</taxon>
        <taxon>Eurotiomycetes</taxon>
        <taxon>Eurotiomycetidae</taxon>
        <taxon>Eurotiales</taxon>
        <taxon>Trichocomaceae</taxon>
        <taxon>Talaromyces</taxon>
        <taxon>Talaromyces sect. Bacilispori</taxon>
    </lineage>
</organism>
<feature type="compositionally biased region" description="Acidic residues" evidence="1">
    <location>
        <begin position="587"/>
        <end position="601"/>
    </location>
</feature>
<dbReference type="Proteomes" id="UP001201262">
    <property type="component" value="Unassembled WGS sequence"/>
</dbReference>
<sequence length="601" mass="69133">MDQNMPLGVPRERRIYFVKGIREFSEPCHLRSEQRQKKAEIATDENERLKSRKFQEVFDGEEHIILHGPCYVPSIISDPEAPKIHLTNGQELGYFSVIEDDFIKGLIGPIEERLRMDRDDLYVACNSHSQTARLSIPYTEAQPEKAQNLDKFQEVEQEQRDRVQSLLFQRPNQKHASSAFHVDKKRNQSIQNWLSSLNISPDMTDTQFDPPDPLEVLHNMLEMTKSAEIYKAFYALKHGLLEIGGDTGEIGIYLRILWKRDNPDHFYLYVGQSIQLIQRLNDHRDPKYRRLNPSLHYFIWDLGLIDPECQMDEKFVFLSIVEGDVDRLLLNLLEMWCCLILQTFTKNALLAYLPQGTVGPRGGMHLNVALPIYQSTRGDAVVDTLHGDLHHSNDPFVQQYYSSLRKGFFGLKNSPNPAMQEYYRTTMRNGQVKKSITLPTKVVEKALQGMEVVIRTRANCYEQNFTISHFTFNISPKWVILNNDDIVIVRCDLHDGVHPHRYATTCQDADPAARLGVHVEGTDTSGKAFEGWLQSDGKMVVLRMNTFVDLLEGVDLETSMKLPRRWAPHPKPGQARGNNKPFYTSDNLDEMGDVGIDEMKK</sequence>